<dbReference type="InterPro" id="IPR009014">
    <property type="entry name" value="Transketo_C/PFOR_II"/>
</dbReference>
<reference evidence="3" key="1">
    <citation type="submission" date="2018-05" db="EMBL/GenBank/DDBJ databases">
        <authorList>
            <person name="Lanie J.A."/>
            <person name="Ng W.-L."/>
            <person name="Kazmierczak K.M."/>
            <person name="Andrzejewski T.M."/>
            <person name="Davidsen T.M."/>
            <person name="Wayne K.J."/>
            <person name="Tettelin H."/>
            <person name="Glass J.I."/>
            <person name="Rusch D."/>
            <person name="Podicherti R."/>
            <person name="Tsui H.-C.T."/>
            <person name="Winkler M.E."/>
        </authorList>
    </citation>
    <scope>NUCLEOTIDE SEQUENCE</scope>
</reference>
<dbReference type="SUPFAM" id="SSF52922">
    <property type="entry name" value="TK C-terminal domain-like"/>
    <property type="match status" value="1"/>
</dbReference>
<organism evidence="3">
    <name type="scientific">marine metagenome</name>
    <dbReference type="NCBI Taxonomy" id="408172"/>
    <lineage>
        <taxon>unclassified sequences</taxon>
        <taxon>metagenomes</taxon>
        <taxon>ecological metagenomes</taxon>
    </lineage>
</organism>
<keyword evidence="1" id="KW-0560">Oxidoreductase</keyword>
<dbReference type="NCBIfam" id="NF006667">
    <property type="entry name" value="PRK09212.1"/>
    <property type="match status" value="1"/>
</dbReference>
<evidence type="ECO:0000313" key="3">
    <source>
        <dbReference type="EMBL" id="SVA38635.1"/>
    </source>
</evidence>
<dbReference type="Gene3D" id="3.40.50.920">
    <property type="match status" value="1"/>
</dbReference>
<feature type="domain" description="Transketolase-like pyrimidine-binding" evidence="2">
    <location>
        <begin position="4"/>
        <end position="190"/>
    </location>
</feature>
<dbReference type="SMART" id="SM00861">
    <property type="entry name" value="Transket_pyr"/>
    <property type="match status" value="1"/>
</dbReference>
<protein>
    <recommendedName>
        <fullName evidence="2">Transketolase-like pyrimidine-binding domain-containing protein</fullName>
    </recommendedName>
</protein>
<evidence type="ECO:0000259" key="2">
    <source>
        <dbReference type="SMART" id="SM00861"/>
    </source>
</evidence>
<dbReference type="Pfam" id="PF02779">
    <property type="entry name" value="Transket_pyr"/>
    <property type="match status" value="1"/>
</dbReference>
<dbReference type="EMBL" id="UINC01008590">
    <property type="protein sequence ID" value="SVA38635.1"/>
    <property type="molecule type" value="Genomic_DNA"/>
</dbReference>
<dbReference type="InterPro" id="IPR033248">
    <property type="entry name" value="Transketolase_C"/>
</dbReference>
<dbReference type="Pfam" id="PF02780">
    <property type="entry name" value="Transketolase_C"/>
    <property type="match status" value="1"/>
</dbReference>
<dbReference type="GO" id="GO:0016491">
    <property type="term" value="F:oxidoreductase activity"/>
    <property type="evidence" value="ECO:0007669"/>
    <property type="project" value="UniProtKB-KW"/>
</dbReference>
<name>A0A381VE43_9ZZZZ</name>
<dbReference type="PANTHER" id="PTHR43257:SF3">
    <property type="entry name" value="ACETOIN:2,6-DICHLOROPHENOLINDOPHENOL OXIDOREDUCTASE SUBUNIT BETA"/>
    <property type="match status" value="1"/>
</dbReference>
<dbReference type="FunFam" id="3.40.50.970:FF:000001">
    <property type="entry name" value="Pyruvate dehydrogenase E1 beta subunit"/>
    <property type="match status" value="1"/>
</dbReference>
<dbReference type="AlphaFoldDB" id="A0A381VE43"/>
<dbReference type="FunFam" id="3.40.50.920:FF:000001">
    <property type="entry name" value="Pyruvate dehydrogenase E1 beta subunit"/>
    <property type="match status" value="1"/>
</dbReference>
<sequence length="337" mass="35803">MTETTFREALTDTLHQEMARDENVIVMGEDVVGGTGNPHVEPDFVGGVFGVTAGLYTKFGVERCIDMPISEAGIVGTAAGAALAGKRPVAEIMFCDFMGLCLDQLMNQAAKFRYMFGGKATCPMVLRTTYGAGMNAASQHSQSLHPIVTMIPGLKVAIPSTPADAKGLLTTAIRDDDPVIFFEHKTLYTISGDVPDGDHTVPFGKARIVAEGEDCTLVATGRMVSFCENAAQALSEDGISCDIIDPRTTSPLDEDAILDSVEKTGRLVVVDETPPRCSFAGDIAALAASEVFSSLKAPIKQVTAPHSPVPFAKELEAAYVPSPAKIKDIVEQTVNYK</sequence>
<evidence type="ECO:0000256" key="1">
    <source>
        <dbReference type="ARBA" id="ARBA00023002"/>
    </source>
</evidence>
<dbReference type="Gene3D" id="3.40.50.970">
    <property type="match status" value="1"/>
</dbReference>
<dbReference type="CDD" id="cd07036">
    <property type="entry name" value="TPP_PYR_E1-PDHc-beta_like"/>
    <property type="match status" value="1"/>
</dbReference>
<gene>
    <name evidence="3" type="ORF">METZ01_LOCUS91489</name>
</gene>
<dbReference type="InterPro" id="IPR029061">
    <property type="entry name" value="THDP-binding"/>
</dbReference>
<dbReference type="SUPFAM" id="SSF52518">
    <property type="entry name" value="Thiamin diphosphate-binding fold (THDP-binding)"/>
    <property type="match status" value="1"/>
</dbReference>
<accession>A0A381VE43</accession>
<dbReference type="InterPro" id="IPR005475">
    <property type="entry name" value="Transketolase-like_Pyr-bd"/>
</dbReference>
<dbReference type="PANTHER" id="PTHR43257">
    <property type="entry name" value="PYRUVATE DEHYDROGENASE E1 COMPONENT BETA SUBUNIT"/>
    <property type="match status" value="1"/>
</dbReference>
<proteinExistence type="predicted"/>